<sequence length="132" mass="14928">MGDMNAKVGAENDSCDRAIGRHGCGVRNNNGQRLVDFCLKNNCVVGGTIFPHKTTHKLTWKSPDGLTTNQIDHILINRKWHRSLQDVRVCRGADVNSDHYLVMANIKLKLRKVRKVQQQGQRDETTGRHRAS</sequence>
<evidence type="ECO:0008006" key="3">
    <source>
        <dbReference type="Google" id="ProtNLM"/>
    </source>
</evidence>
<dbReference type="EMBL" id="JAINUG010000159">
    <property type="protein sequence ID" value="KAJ8391318.1"/>
    <property type="molecule type" value="Genomic_DNA"/>
</dbReference>
<dbReference type="AlphaFoldDB" id="A0AAD7WC66"/>
<evidence type="ECO:0000313" key="1">
    <source>
        <dbReference type="EMBL" id="KAJ8391318.1"/>
    </source>
</evidence>
<dbReference type="Gene3D" id="3.60.10.10">
    <property type="entry name" value="Endonuclease/exonuclease/phosphatase"/>
    <property type="match status" value="1"/>
</dbReference>
<comment type="caution">
    <text evidence="1">The sequence shown here is derived from an EMBL/GenBank/DDBJ whole genome shotgun (WGS) entry which is preliminary data.</text>
</comment>
<keyword evidence="2" id="KW-1185">Reference proteome</keyword>
<name>A0AAD7WC66_9TELE</name>
<dbReference type="InterPro" id="IPR036691">
    <property type="entry name" value="Endo/exonu/phosph_ase_sf"/>
</dbReference>
<evidence type="ECO:0000313" key="2">
    <source>
        <dbReference type="Proteomes" id="UP001221898"/>
    </source>
</evidence>
<organism evidence="1 2">
    <name type="scientific">Aldrovandia affinis</name>
    <dbReference type="NCBI Taxonomy" id="143900"/>
    <lineage>
        <taxon>Eukaryota</taxon>
        <taxon>Metazoa</taxon>
        <taxon>Chordata</taxon>
        <taxon>Craniata</taxon>
        <taxon>Vertebrata</taxon>
        <taxon>Euteleostomi</taxon>
        <taxon>Actinopterygii</taxon>
        <taxon>Neopterygii</taxon>
        <taxon>Teleostei</taxon>
        <taxon>Notacanthiformes</taxon>
        <taxon>Halosauridae</taxon>
        <taxon>Aldrovandia</taxon>
    </lineage>
</organism>
<proteinExistence type="predicted"/>
<reference evidence="1" key="1">
    <citation type="journal article" date="2023" name="Science">
        <title>Genome structures resolve the early diversification of teleost fishes.</title>
        <authorList>
            <person name="Parey E."/>
            <person name="Louis A."/>
            <person name="Montfort J."/>
            <person name="Bouchez O."/>
            <person name="Roques C."/>
            <person name="Iampietro C."/>
            <person name="Lluch J."/>
            <person name="Castinel A."/>
            <person name="Donnadieu C."/>
            <person name="Desvignes T."/>
            <person name="Floi Bucao C."/>
            <person name="Jouanno E."/>
            <person name="Wen M."/>
            <person name="Mejri S."/>
            <person name="Dirks R."/>
            <person name="Jansen H."/>
            <person name="Henkel C."/>
            <person name="Chen W.J."/>
            <person name="Zahm M."/>
            <person name="Cabau C."/>
            <person name="Klopp C."/>
            <person name="Thompson A.W."/>
            <person name="Robinson-Rechavi M."/>
            <person name="Braasch I."/>
            <person name="Lecointre G."/>
            <person name="Bobe J."/>
            <person name="Postlethwait J.H."/>
            <person name="Berthelot C."/>
            <person name="Roest Crollius H."/>
            <person name="Guiguen Y."/>
        </authorList>
    </citation>
    <scope>NUCLEOTIDE SEQUENCE</scope>
    <source>
        <strain evidence="1">NC1722</strain>
    </source>
</reference>
<gene>
    <name evidence="1" type="ORF">AAFF_G00091050</name>
</gene>
<accession>A0AAD7WC66</accession>
<dbReference type="SUPFAM" id="SSF56219">
    <property type="entry name" value="DNase I-like"/>
    <property type="match status" value="1"/>
</dbReference>
<protein>
    <recommendedName>
        <fullName evidence="3">Endonuclease/exonuclease/phosphatase domain-containing protein</fullName>
    </recommendedName>
</protein>
<dbReference type="Proteomes" id="UP001221898">
    <property type="component" value="Unassembled WGS sequence"/>
</dbReference>